<dbReference type="InParanoid" id="G4TNZ8"/>
<reference evidence="3 4" key="1">
    <citation type="journal article" date="2011" name="PLoS Pathog.">
        <title>Endophytic Life Strategies Decoded by Genome and Transcriptome Analyses of the Mutualistic Root Symbiont Piriformospora indica.</title>
        <authorList>
            <person name="Zuccaro A."/>
            <person name="Lahrmann U."/>
            <person name="Guldener U."/>
            <person name="Langen G."/>
            <person name="Pfiffi S."/>
            <person name="Biedenkopf D."/>
            <person name="Wong P."/>
            <person name="Samans B."/>
            <person name="Grimm C."/>
            <person name="Basiewicz M."/>
            <person name="Murat C."/>
            <person name="Martin F."/>
            <person name="Kogel K.H."/>
        </authorList>
    </citation>
    <scope>NUCLEOTIDE SEQUENCE [LARGE SCALE GENOMIC DNA]</scope>
    <source>
        <strain evidence="3 4">DSM 11827</strain>
    </source>
</reference>
<dbReference type="GO" id="GO:0017111">
    <property type="term" value="F:ribonucleoside triphosphate phosphatase activity"/>
    <property type="evidence" value="ECO:0007669"/>
    <property type="project" value="TreeGrafter"/>
</dbReference>
<dbReference type="HOGENOM" id="CLU_017594_4_2_1"/>
<dbReference type="Gene3D" id="3.40.720.10">
    <property type="entry name" value="Alkaline Phosphatase, subunit A"/>
    <property type="match status" value="1"/>
</dbReference>
<sequence>MKGYRDTDEEDESGEMTNVPLGRRVGGARRKRRRIYTLAGVLALLLVGGLFARPLLSDKPPGSKDEDDIKDPHALLSNGTHEYRKTVLLVSIDGLRADYLDRGLTPHLLHISKRGLRAEWMKPAFPTLTFPNHWALMTGLYPESHGIVGNNFYDPELEAEFVYTDPKRSHDGKWWGGEPMWETAAKGGLKAAVMMWPGPPRTARGTAPTYFVEFNNDVKMFEKVTQITNWLELPLDDRPRLITVYEPSLDEAGHLTGPSSSLVRTVLQQVDVFAKDIHQVLLDRNLTHIVDVIYVSDHGMTDTSGQRVVYLDEIIGEDGVNDVIYEDGWPNFGLRFAPSANISHYFHLLQEYTVSRHPDSPFEVYTHETMPKRYHFSNNERIAPIYLCPRLGWIISNHHEVKEIWGGVDGRPKGTHGYDNEEPEMRAMFVADGPFAKKSRAKLVTQDSFQEIAQSYLRQLWGLPATTSATAADRIIPGFPNLELYGLVTKILGVEPAPNNGTKGFWDQYF</sequence>
<feature type="transmembrane region" description="Helical" evidence="2">
    <location>
        <begin position="35"/>
        <end position="56"/>
    </location>
</feature>
<dbReference type="STRING" id="1109443.G4TNZ8"/>
<dbReference type="PANTHER" id="PTHR10151">
    <property type="entry name" value="ECTONUCLEOTIDE PYROPHOSPHATASE/PHOSPHODIESTERASE"/>
    <property type="match status" value="1"/>
</dbReference>
<keyword evidence="2" id="KW-0812">Transmembrane</keyword>
<comment type="caution">
    <text evidence="3">The sequence shown here is derived from an EMBL/GenBank/DDBJ whole genome shotgun (WGS) entry which is preliminary data.</text>
</comment>
<dbReference type="GO" id="GO:0047429">
    <property type="term" value="F:nucleoside triphosphate diphosphatase activity"/>
    <property type="evidence" value="ECO:0007669"/>
    <property type="project" value="TreeGrafter"/>
</dbReference>
<evidence type="ECO:0000313" key="4">
    <source>
        <dbReference type="Proteomes" id="UP000007148"/>
    </source>
</evidence>
<dbReference type="GO" id="GO:0009141">
    <property type="term" value="P:nucleoside triphosphate metabolic process"/>
    <property type="evidence" value="ECO:0007669"/>
    <property type="project" value="TreeGrafter"/>
</dbReference>
<keyword evidence="4" id="KW-1185">Reference proteome</keyword>
<dbReference type="OMA" id="DEYVSRD"/>
<accession>G4TNZ8</accession>
<dbReference type="SUPFAM" id="SSF53649">
    <property type="entry name" value="Alkaline phosphatase-like"/>
    <property type="match status" value="1"/>
</dbReference>
<dbReference type="CDD" id="cd16018">
    <property type="entry name" value="Enpp"/>
    <property type="match status" value="1"/>
</dbReference>
<organism evidence="3 4">
    <name type="scientific">Serendipita indica (strain DSM 11827)</name>
    <name type="common">Root endophyte fungus</name>
    <name type="synonym">Piriformospora indica</name>
    <dbReference type="NCBI Taxonomy" id="1109443"/>
    <lineage>
        <taxon>Eukaryota</taxon>
        <taxon>Fungi</taxon>
        <taxon>Dikarya</taxon>
        <taxon>Basidiomycota</taxon>
        <taxon>Agaricomycotina</taxon>
        <taxon>Agaricomycetes</taxon>
        <taxon>Sebacinales</taxon>
        <taxon>Serendipitaceae</taxon>
        <taxon>Serendipita</taxon>
    </lineage>
</organism>
<dbReference type="PANTHER" id="PTHR10151:SF120">
    <property type="entry name" value="BIS(5'-ADENOSYL)-TRIPHOSPHATASE"/>
    <property type="match status" value="1"/>
</dbReference>
<dbReference type="eggNOG" id="KOG2645">
    <property type="taxonomic scope" value="Eukaryota"/>
</dbReference>
<dbReference type="InterPro" id="IPR017850">
    <property type="entry name" value="Alkaline_phosphatase_core_sf"/>
</dbReference>
<dbReference type="Proteomes" id="UP000007148">
    <property type="component" value="Unassembled WGS sequence"/>
</dbReference>
<dbReference type="OrthoDB" id="415411at2759"/>
<dbReference type="Gene3D" id="3.30.1360.180">
    <property type="match status" value="1"/>
</dbReference>
<proteinExistence type="predicted"/>
<dbReference type="AlphaFoldDB" id="G4TNZ8"/>
<dbReference type="Pfam" id="PF01663">
    <property type="entry name" value="Phosphodiest"/>
    <property type="match status" value="1"/>
</dbReference>
<dbReference type="EMBL" id="CAFZ01000198">
    <property type="protein sequence ID" value="CCA73041.1"/>
    <property type="molecule type" value="Genomic_DNA"/>
</dbReference>
<keyword evidence="2" id="KW-0472">Membrane</keyword>
<keyword evidence="2" id="KW-1133">Transmembrane helix</keyword>
<evidence type="ECO:0000313" key="3">
    <source>
        <dbReference type="EMBL" id="CCA73041.1"/>
    </source>
</evidence>
<dbReference type="FunFam" id="3.30.1360.180:FF:000003">
    <property type="entry name" value="Type I phosphodiesterase/nucleotide pyrophosphatase family protein"/>
    <property type="match status" value="1"/>
</dbReference>
<gene>
    <name evidence="3" type="ORF">PIIN_06996</name>
</gene>
<protein>
    <submittedName>
        <fullName evidence="3">Related to nucleotide diphosphatase</fullName>
    </submittedName>
</protein>
<name>G4TNZ8_SERID</name>
<evidence type="ECO:0000256" key="1">
    <source>
        <dbReference type="SAM" id="MobiDB-lite"/>
    </source>
</evidence>
<feature type="region of interest" description="Disordered" evidence="1">
    <location>
        <begin position="1"/>
        <end position="21"/>
    </location>
</feature>
<dbReference type="InterPro" id="IPR002591">
    <property type="entry name" value="Phosphodiest/P_Trfase"/>
</dbReference>
<evidence type="ECO:0000256" key="2">
    <source>
        <dbReference type="SAM" id="Phobius"/>
    </source>
</evidence>
<dbReference type="FunCoup" id="G4TNZ8">
    <property type="interactions" value="144"/>
</dbReference>